<gene>
    <name evidence="2" type="ORF">MGWOODY_Clf332</name>
</gene>
<dbReference type="InterPro" id="IPR011777">
    <property type="entry name" value="Geranylgeranyl_Rdtase_fam"/>
</dbReference>
<dbReference type="Pfam" id="PF07992">
    <property type="entry name" value="Pyr_redox_2"/>
    <property type="match status" value="1"/>
</dbReference>
<protein>
    <submittedName>
        <fullName evidence="2">Digeranylgeranylglycerophospholipid reductase</fullName>
    </submittedName>
</protein>
<dbReference type="PRINTS" id="PR00420">
    <property type="entry name" value="RNGMNOXGNASE"/>
</dbReference>
<dbReference type="GO" id="GO:0016628">
    <property type="term" value="F:oxidoreductase activity, acting on the CH-CH group of donors, NAD or NADP as acceptor"/>
    <property type="evidence" value="ECO:0007669"/>
    <property type="project" value="InterPro"/>
</dbReference>
<feature type="domain" description="FAD/NAD(P)-binding" evidence="1">
    <location>
        <begin position="3"/>
        <end position="147"/>
    </location>
</feature>
<name>A0A170QA80_9ZZZZ</name>
<reference evidence="2" key="1">
    <citation type="submission" date="2015-10" db="EMBL/GenBank/DDBJ databases">
        <authorList>
            <person name="Gilbert D.G."/>
        </authorList>
    </citation>
    <scope>NUCLEOTIDE SEQUENCE</scope>
</reference>
<evidence type="ECO:0000259" key="1">
    <source>
        <dbReference type="Pfam" id="PF07992"/>
    </source>
</evidence>
<proteinExistence type="predicted"/>
<organism evidence="2">
    <name type="scientific">hydrothermal vent metagenome</name>
    <dbReference type="NCBI Taxonomy" id="652676"/>
    <lineage>
        <taxon>unclassified sequences</taxon>
        <taxon>metagenomes</taxon>
        <taxon>ecological metagenomes</taxon>
    </lineage>
</organism>
<dbReference type="SUPFAM" id="SSF51905">
    <property type="entry name" value="FAD/NAD(P)-binding domain"/>
    <property type="match status" value="1"/>
</dbReference>
<dbReference type="AlphaFoldDB" id="A0A170QA80"/>
<dbReference type="PANTHER" id="PTHR42685">
    <property type="entry name" value="GERANYLGERANYL DIPHOSPHATE REDUCTASE"/>
    <property type="match status" value="1"/>
</dbReference>
<dbReference type="InterPro" id="IPR023753">
    <property type="entry name" value="FAD/NAD-binding_dom"/>
</dbReference>
<dbReference type="Gene3D" id="3.50.50.60">
    <property type="entry name" value="FAD/NAD(P)-binding domain"/>
    <property type="match status" value="1"/>
</dbReference>
<dbReference type="NCBIfam" id="TIGR02032">
    <property type="entry name" value="GG-red-SF"/>
    <property type="match status" value="1"/>
</dbReference>
<evidence type="ECO:0000313" key="2">
    <source>
        <dbReference type="EMBL" id="CUV02563.1"/>
    </source>
</evidence>
<accession>A0A170QA80</accession>
<dbReference type="EMBL" id="FAXA01000271">
    <property type="protein sequence ID" value="CUV02563.1"/>
    <property type="molecule type" value="Genomic_DNA"/>
</dbReference>
<dbReference type="InterPro" id="IPR036188">
    <property type="entry name" value="FAD/NAD-bd_sf"/>
</dbReference>
<dbReference type="InterPro" id="IPR050407">
    <property type="entry name" value="Geranylgeranyl_reductase"/>
</dbReference>
<dbReference type="PANTHER" id="PTHR42685:SF21">
    <property type="entry name" value="DEHYDROGENASE (FLAVOPROTEIN)-LIKE PROTEIN"/>
    <property type="match status" value="1"/>
</dbReference>
<sequence length="417" mass="44802">MQDVIVVGAGPAGNNAALSLASMGYGVTVVDSRESIGDKLCTGLVGEECFRRYPIDPTLVHRELNSASVIAPSGEVVRFETPYPVARVVDRVAYVASFADRAREAGAEYLLGHRVLSLEQRKDRVSVSTDDGTKEARALVLATGFGSQLNRQLGLGEPSDYVVGVQALVKTEGVDEVEVYLGRDIAPGFFAWLVPTQPGYALAGLLVRKNALERFARFLSSRQAEGKITGLMDKPACWGIPLRPLRKTYSDRVLVVGDAAGQVKPTTGGGIFYSLLASEVASGALNLALNEDNLSANRLGAYQKKWKSLLSDELEVGYSARRVFEYLGDSHISSLIHQASRNGLIAELGDSPDVSFDWHSSMIRKIMGHPTLGGALRLVNPLLARMAKTPEPVEVFSADATLEPTLDESLAESGTPV</sequence>